<comment type="caution">
    <text evidence="14">The sequence shown here is derived from an EMBL/GenBank/DDBJ whole genome shotgun (WGS) entry which is preliminary data.</text>
</comment>
<evidence type="ECO:0000313" key="14">
    <source>
        <dbReference type="EMBL" id="OHA49530.1"/>
    </source>
</evidence>
<dbReference type="InterPro" id="IPR020476">
    <property type="entry name" value="Nudix_hydrolase"/>
</dbReference>
<gene>
    <name evidence="14" type="ORF">A2682_03405</name>
</gene>
<keyword evidence="9" id="KW-0234">DNA repair</keyword>
<dbReference type="InterPro" id="IPR020084">
    <property type="entry name" value="NUDIX_hydrolase_CS"/>
</dbReference>
<evidence type="ECO:0000313" key="15">
    <source>
        <dbReference type="Proteomes" id="UP000178690"/>
    </source>
</evidence>
<dbReference type="GO" id="GO:0046872">
    <property type="term" value="F:metal ion binding"/>
    <property type="evidence" value="ECO:0007669"/>
    <property type="project" value="UniProtKB-KW"/>
</dbReference>
<dbReference type="Gene3D" id="3.90.79.10">
    <property type="entry name" value="Nucleoside Triphosphate Pyrophosphohydrolase"/>
    <property type="match status" value="1"/>
</dbReference>
<evidence type="ECO:0000256" key="1">
    <source>
        <dbReference type="ARBA" id="ARBA00001946"/>
    </source>
</evidence>
<keyword evidence="5" id="KW-0479">Metal-binding</keyword>
<evidence type="ECO:0000256" key="12">
    <source>
        <dbReference type="RuleBase" id="RU003476"/>
    </source>
</evidence>
<reference evidence="14 15" key="1">
    <citation type="journal article" date="2016" name="Nat. Commun.">
        <title>Thousands of microbial genomes shed light on interconnected biogeochemical processes in an aquifer system.</title>
        <authorList>
            <person name="Anantharaman K."/>
            <person name="Brown C.T."/>
            <person name="Hug L.A."/>
            <person name="Sharon I."/>
            <person name="Castelle C.J."/>
            <person name="Probst A.J."/>
            <person name="Thomas B.C."/>
            <person name="Singh A."/>
            <person name="Wilkins M.J."/>
            <person name="Karaoz U."/>
            <person name="Brodie E.L."/>
            <person name="Williams K.H."/>
            <person name="Hubbard S.S."/>
            <person name="Banfield J.F."/>
        </authorList>
    </citation>
    <scope>NUCLEOTIDE SEQUENCE [LARGE SCALE GENOMIC DNA]</scope>
    <source>
        <strain evidence="15">RIFCSPHIGHO2_01_FULL_58_15</strain>
    </source>
</reference>
<dbReference type="GO" id="GO:0044715">
    <property type="term" value="F:8-oxo-dGDP phosphatase activity"/>
    <property type="evidence" value="ECO:0007669"/>
    <property type="project" value="TreeGrafter"/>
</dbReference>
<evidence type="ECO:0000256" key="4">
    <source>
        <dbReference type="ARBA" id="ARBA00022705"/>
    </source>
</evidence>
<evidence type="ECO:0000256" key="11">
    <source>
        <dbReference type="ARBA" id="ARBA00038905"/>
    </source>
</evidence>
<dbReference type="GO" id="GO:0008413">
    <property type="term" value="F:8-oxo-7,8-dihydroguanosine triphosphate pyrophosphatase activity"/>
    <property type="evidence" value="ECO:0007669"/>
    <property type="project" value="TreeGrafter"/>
</dbReference>
<sequence>MQEIVVAAAILEEDGTFLIARRPRGKPFPGKWEFPGGKVEIQETPESCLMRELEEELGIKVAVGEFVAEGVFQDEKITIRVLGYRATRLHGEVKANVHDEIRWVPASEFSRFDFAPADVSIAETLSPPQ</sequence>
<evidence type="ECO:0000256" key="2">
    <source>
        <dbReference type="ARBA" id="ARBA00005582"/>
    </source>
</evidence>
<dbReference type="PRINTS" id="PR00502">
    <property type="entry name" value="NUDIXFAMILY"/>
</dbReference>
<dbReference type="Pfam" id="PF00293">
    <property type="entry name" value="NUDIX"/>
    <property type="match status" value="1"/>
</dbReference>
<dbReference type="AlphaFoldDB" id="A0A1G2PMH6"/>
<keyword evidence="8" id="KW-0460">Magnesium</keyword>
<comment type="catalytic activity">
    <reaction evidence="10">
        <text>8-oxo-dGTP + H2O = 8-oxo-dGMP + diphosphate + H(+)</text>
        <dbReference type="Rhea" id="RHEA:31575"/>
        <dbReference type="ChEBI" id="CHEBI:15377"/>
        <dbReference type="ChEBI" id="CHEBI:15378"/>
        <dbReference type="ChEBI" id="CHEBI:33019"/>
        <dbReference type="ChEBI" id="CHEBI:63224"/>
        <dbReference type="ChEBI" id="CHEBI:77896"/>
        <dbReference type="EC" id="3.6.1.55"/>
    </reaction>
</comment>
<evidence type="ECO:0000256" key="8">
    <source>
        <dbReference type="ARBA" id="ARBA00022842"/>
    </source>
</evidence>
<dbReference type="PROSITE" id="PS51462">
    <property type="entry name" value="NUDIX"/>
    <property type="match status" value="1"/>
</dbReference>
<dbReference type="PANTHER" id="PTHR47707">
    <property type="entry name" value="8-OXO-DGTP DIPHOSPHATASE"/>
    <property type="match status" value="1"/>
</dbReference>
<dbReference type="PROSITE" id="PS00893">
    <property type="entry name" value="NUDIX_BOX"/>
    <property type="match status" value="1"/>
</dbReference>
<dbReference type="EC" id="3.6.1.55" evidence="11"/>
<evidence type="ECO:0000256" key="3">
    <source>
        <dbReference type="ARBA" id="ARBA00022457"/>
    </source>
</evidence>
<dbReference type="Proteomes" id="UP000178690">
    <property type="component" value="Unassembled WGS sequence"/>
</dbReference>
<keyword evidence="6" id="KW-0227">DNA damage</keyword>
<keyword evidence="4" id="KW-0235">DNA replication</keyword>
<accession>A0A1G2PMH6</accession>
<keyword evidence="3" id="KW-0515">Mutator protein</keyword>
<dbReference type="GO" id="GO:0035539">
    <property type="term" value="F:8-oxo-7,8-dihydrodeoxyguanosine triphosphate pyrophosphatase activity"/>
    <property type="evidence" value="ECO:0007669"/>
    <property type="project" value="UniProtKB-EC"/>
</dbReference>
<proteinExistence type="inferred from homology"/>
<dbReference type="SUPFAM" id="SSF55811">
    <property type="entry name" value="Nudix"/>
    <property type="match status" value="1"/>
</dbReference>
<evidence type="ECO:0000256" key="9">
    <source>
        <dbReference type="ARBA" id="ARBA00023204"/>
    </source>
</evidence>
<dbReference type="InterPro" id="IPR015797">
    <property type="entry name" value="NUDIX_hydrolase-like_dom_sf"/>
</dbReference>
<dbReference type="InterPro" id="IPR047127">
    <property type="entry name" value="MutT-like"/>
</dbReference>
<feature type="domain" description="Nudix hydrolase" evidence="13">
    <location>
        <begin position="1"/>
        <end position="127"/>
    </location>
</feature>
<evidence type="ECO:0000256" key="10">
    <source>
        <dbReference type="ARBA" id="ARBA00035861"/>
    </source>
</evidence>
<dbReference type="EMBL" id="MHST01000008">
    <property type="protein sequence ID" value="OHA49530.1"/>
    <property type="molecule type" value="Genomic_DNA"/>
</dbReference>
<evidence type="ECO:0000256" key="7">
    <source>
        <dbReference type="ARBA" id="ARBA00022801"/>
    </source>
</evidence>
<organism evidence="14 15">
    <name type="scientific">Terrybacteria sp. (strain RIFCSPHIGHO2_01_FULL_58_15)</name>
    <dbReference type="NCBI Taxonomy" id="1802363"/>
    <lineage>
        <taxon>Bacteria</taxon>
        <taxon>Candidatus Terryibacteriota</taxon>
    </lineage>
</organism>
<name>A0A1G2PMH6_TERXR</name>
<dbReference type="GO" id="GO:0044716">
    <property type="term" value="F:8-oxo-GDP phosphatase activity"/>
    <property type="evidence" value="ECO:0007669"/>
    <property type="project" value="TreeGrafter"/>
</dbReference>
<dbReference type="InterPro" id="IPR000086">
    <property type="entry name" value="NUDIX_hydrolase_dom"/>
</dbReference>
<protein>
    <recommendedName>
        <fullName evidence="11">8-oxo-dGTP diphosphatase</fullName>
        <ecNumber evidence="11">3.6.1.55</ecNumber>
    </recommendedName>
</protein>
<dbReference type="GO" id="GO:0006281">
    <property type="term" value="P:DNA repair"/>
    <property type="evidence" value="ECO:0007669"/>
    <property type="project" value="UniProtKB-KW"/>
</dbReference>
<dbReference type="CDD" id="cd03425">
    <property type="entry name" value="NUDIX_MutT_NudA_like"/>
    <property type="match status" value="1"/>
</dbReference>
<keyword evidence="7 12" id="KW-0378">Hydrolase</keyword>
<comment type="cofactor">
    <cofactor evidence="1">
        <name>Mg(2+)</name>
        <dbReference type="ChEBI" id="CHEBI:18420"/>
    </cofactor>
</comment>
<evidence type="ECO:0000256" key="5">
    <source>
        <dbReference type="ARBA" id="ARBA00022723"/>
    </source>
</evidence>
<evidence type="ECO:0000259" key="13">
    <source>
        <dbReference type="PROSITE" id="PS51462"/>
    </source>
</evidence>
<comment type="similarity">
    <text evidence="2 12">Belongs to the Nudix hydrolase family.</text>
</comment>
<evidence type="ECO:0000256" key="6">
    <source>
        <dbReference type="ARBA" id="ARBA00022763"/>
    </source>
</evidence>
<dbReference type="PANTHER" id="PTHR47707:SF1">
    <property type="entry name" value="NUDIX HYDROLASE FAMILY PROTEIN"/>
    <property type="match status" value="1"/>
</dbReference>
<dbReference type="STRING" id="1802363.A2682_03405"/>
<dbReference type="GO" id="GO:0006260">
    <property type="term" value="P:DNA replication"/>
    <property type="evidence" value="ECO:0007669"/>
    <property type="project" value="UniProtKB-KW"/>
</dbReference>